<dbReference type="Gene3D" id="3.40.50.2000">
    <property type="entry name" value="Glycogen Phosphorylase B"/>
    <property type="match status" value="2"/>
</dbReference>
<dbReference type="RefSeq" id="WP_013564842.1">
    <property type="nucleotide sequence ID" value="NC_014962.1"/>
</dbReference>
<evidence type="ECO:0000313" key="4">
    <source>
        <dbReference type="Proteomes" id="UP000008631"/>
    </source>
</evidence>
<name>E8R335_ISOPI</name>
<dbReference type="PANTHER" id="PTHR12526:SF636">
    <property type="entry name" value="BLL3647 PROTEIN"/>
    <property type="match status" value="1"/>
</dbReference>
<dbReference type="InParanoid" id="E8R335"/>
<dbReference type="CDD" id="cd03801">
    <property type="entry name" value="GT4_PimA-like"/>
    <property type="match status" value="1"/>
</dbReference>
<evidence type="ECO:0000259" key="2">
    <source>
        <dbReference type="Pfam" id="PF13439"/>
    </source>
</evidence>
<dbReference type="Pfam" id="PF13692">
    <property type="entry name" value="Glyco_trans_1_4"/>
    <property type="match status" value="1"/>
</dbReference>
<protein>
    <submittedName>
        <fullName evidence="3">Glycosyl transferase group 1</fullName>
    </submittedName>
</protein>
<keyword evidence="3" id="KW-0808">Transferase</keyword>
<gene>
    <name evidence="3" type="ordered locus">Isop_1974</name>
</gene>
<reference evidence="3 4" key="2">
    <citation type="journal article" date="2011" name="Stand. Genomic Sci.">
        <title>Complete genome sequence of Isosphaera pallida type strain (IS1B).</title>
        <authorList>
            <consortium name="US DOE Joint Genome Institute (JGI-PGF)"/>
            <person name="Goker M."/>
            <person name="Cleland D."/>
            <person name="Saunders E."/>
            <person name="Lapidus A."/>
            <person name="Nolan M."/>
            <person name="Lucas S."/>
            <person name="Hammon N."/>
            <person name="Deshpande S."/>
            <person name="Cheng J.F."/>
            <person name="Tapia R."/>
            <person name="Han C."/>
            <person name="Goodwin L."/>
            <person name="Pitluck S."/>
            <person name="Liolios K."/>
            <person name="Pagani I."/>
            <person name="Ivanova N."/>
            <person name="Mavromatis K."/>
            <person name="Pati A."/>
            <person name="Chen A."/>
            <person name="Palaniappan K."/>
            <person name="Land M."/>
            <person name="Hauser L."/>
            <person name="Chang Y.J."/>
            <person name="Jeffries C.D."/>
            <person name="Detter J.C."/>
            <person name="Beck B."/>
            <person name="Woyke T."/>
            <person name="Bristow J."/>
            <person name="Eisen J.A."/>
            <person name="Markowitz V."/>
            <person name="Hugenholtz P."/>
            <person name="Kyrpides N.C."/>
            <person name="Klenk H.P."/>
        </authorList>
    </citation>
    <scope>NUCLEOTIDE SEQUENCE [LARGE SCALE GENOMIC DNA]</scope>
    <source>
        <strain evidence="4">ATCC 43644 / DSM 9630 / IS1B</strain>
    </source>
</reference>
<dbReference type="STRING" id="575540.Isop_1974"/>
<feature type="region of interest" description="Disordered" evidence="1">
    <location>
        <begin position="1"/>
        <end position="45"/>
    </location>
</feature>
<organism evidence="3 4">
    <name type="scientific">Isosphaera pallida (strain ATCC 43644 / DSM 9630 / IS1B)</name>
    <dbReference type="NCBI Taxonomy" id="575540"/>
    <lineage>
        <taxon>Bacteria</taxon>
        <taxon>Pseudomonadati</taxon>
        <taxon>Planctomycetota</taxon>
        <taxon>Planctomycetia</taxon>
        <taxon>Isosphaerales</taxon>
        <taxon>Isosphaeraceae</taxon>
        <taxon>Isosphaera</taxon>
    </lineage>
</organism>
<dbReference type="Proteomes" id="UP000008631">
    <property type="component" value="Chromosome"/>
</dbReference>
<proteinExistence type="predicted"/>
<sequence length="437" mass="47955">MTMIQTPSASAVASPEPIGSRTVRVHTTEQRERQPLAGGDANRTTASERPLRVLVTTSVSLKAGFDGSTMLPIQVIRGLKAQGIEVQIAHLRWRPLTGRVVRDEFEGTPYFTVPPSRWVSGLEAIRREFAFDLIHAEHYGGATRSSFAAIKHGWPLVYQVHSLLGDEVERDRLGRGLKFQLNRAVERRVCRHAAAVTVLGHPVKRVMVEEKGVPEDRVFVIHPGMDLTPYENPGPPAAIPGVAAEDRVVMYVGNIEHPNQGVPLLIDALPAVVAAVPRVRCVLVGGPMSAGLAYQARLEAVRPGLSEHLIILDHQTPHDIVGLTQRADVLVHPRLACRENYSVQTKMAVYLAARRPIVATDFGDYQHLLGDTGAGWLTPVSPEGIAQGIIRVLNDSELAARLASKTWNVAREQVCTVRNAQKYAEVYRTILAKAPRR</sequence>
<dbReference type="KEGG" id="ipa:Isop_1974"/>
<dbReference type="EMBL" id="CP002353">
    <property type="protein sequence ID" value="ADV62554.1"/>
    <property type="molecule type" value="Genomic_DNA"/>
</dbReference>
<dbReference type="InterPro" id="IPR028098">
    <property type="entry name" value="Glyco_trans_4-like_N"/>
</dbReference>
<dbReference type="Pfam" id="PF13439">
    <property type="entry name" value="Glyco_transf_4"/>
    <property type="match status" value="1"/>
</dbReference>
<keyword evidence="4" id="KW-1185">Reference proteome</keyword>
<dbReference type="HOGENOM" id="CLU_723397_0_0_0"/>
<dbReference type="eggNOG" id="COG0438">
    <property type="taxonomic scope" value="Bacteria"/>
</dbReference>
<feature type="compositionally biased region" description="Polar residues" evidence="1">
    <location>
        <begin position="1"/>
        <end position="11"/>
    </location>
</feature>
<dbReference type="GO" id="GO:0016757">
    <property type="term" value="F:glycosyltransferase activity"/>
    <property type="evidence" value="ECO:0007669"/>
    <property type="project" value="TreeGrafter"/>
</dbReference>
<dbReference type="SUPFAM" id="SSF53756">
    <property type="entry name" value="UDP-Glycosyltransferase/glycogen phosphorylase"/>
    <property type="match status" value="1"/>
</dbReference>
<dbReference type="AlphaFoldDB" id="E8R335"/>
<feature type="domain" description="Glycosyltransferase subfamily 4-like N-terminal" evidence="2">
    <location>
        <begin position="74"/>
        <end position="227"/>
    </location>
</feature>
<dbReference type="PANTHER" id="PTHR12526">
    <property type="entry name" value="GLYCOSYLTRANSFERASE"/>
    <property type="match status" value="1"/>
</dbReference>
<accession>E8R335</accession>
<evidence type="ECO:0000313" key="3">
    <source>
        <dbReference type="EMBL" id="ADV62554.1"/>
    </source>
</evidence>
<evidence type="ECO:0000256" key="1">
    <source>
        <dbReference type="SAM" id="MobiDB-lite"/>
    </source>
</evidence>
<reference key="1">
    <citation type="submission" date="2010-11" db="EMBL/GenBank/DDBJ databases">
        <title>The complete sequence of chromosome of Isophaera pallida ATCC 43644.</title>
        <authorList>
            <consortium name="US DOE Joint Genome Institute (JGI-PGF)"/>
            <person name="Lucas S."/>
            <person name="Copeland A."/>
            <person name="Lapidus A."/>
            <person name="Bruce D."/>
            <person name="Goodwin L."/>
            <person name="Pitluck S."/>
            <person name="Kyrpides N."/>
            <person name="Mavromatis K."/>
            <person name="Pagani I."/>
            <person name="Ivanova N."/>
            <person name="Saunders E."/>
            <person name="Brettin T."/>
            <person name="Detter J.C."/>
            <person name="Han C."/>
            <person name="Tapia R."/>
            <person name="Land M."/>
            <person name="Hauser L."/>
            <person name="Markowitz V."/>
            <person name="Cheng J.-F."/>
            <person name="Hugenholtz P."/>
            <person name="Woyke T."/>
            <person name="Wu D."/>
            <person name="Eisen J.A."/>
        </authorList>
    </citation>
    <scope>NUCLEOTIDE SEQUENCE</scope>
    <source>
        <strain>ATCC 43644</strain>
    </source>
</reference>